<accession>A0A1V1NWM0</accession>
<comment type="caution">
    <text evidence="1">The sequence shown here is derived from an EMBL/GenBank/DDBJ whole genome shotgun (WGS) entry which is preliminary data.</text>
</comment>
<organism evidence="1 2">
    <name type="scientific">Candidatus Magnetoglobus multicellularis str. Araruama</name>
    <dbReference type="NCBI Taxonomy" id="890399"/>
    <lineage>
        <taxon>Bacteria</taxon>
        <taxon>Pseudomonadati</taxon>
        <taxon>Thermodesulfobacteriota</taxon>
        <taxon>Desulfobacteria</taxon>
        <taxon>Desulfobacterales</taxon>
        <taxon>Desulfobacteraceae</taxon>
        <taxon>Candidatus Magnetoglobus</taxon>
    </lineage>
</organism>
<sequence length="187" mass="22625">MTISDIKELFEQKFSNHFDKLSVISKDNQFSLCNFKNQFLNFDSIAKEYYSSWASTDMIFFDLEREYIIFVEYKNSKMKSKEKPKIKQKFLDSFALLHKILETKGKEEFWHFKTYLLFVTNKDKNQNQENNRAYLGSEKLLDILESDIILYGFERYKGWYFDEIKTPFCDEFPTLMETEFNIQLEPE</sequence>
<dbReference type="AlphaFoldDB" id="A0A1V1NWM0"/>
<reference evidence="2" key="1">
    <citation type="submission" date="2012-11" db="EMBL/GenBank/DDBJ databases">
        <authorList>
            <person name="Lucero-Rivera Y.E."/>
            <person name="Tovar-Ramirez D."/>
        </authorList>
    </citation>
    <scope>NUCLEOTIDE SEQUENCE [LARGE SCALE GENOMIC DNA]</scope>
    <source>
        <strain evidence="2">Araruama</strain>
    </source>
</reference>
<proteinExistence type="predicted"/>
<gene>
    <name evidence="1" type="ORF">OMM_05399</name>
</gene>
<evidence type="ECO:0000313" key="2">
    <source>
        <dbReference type="Proteomes" id="UP000189670"/>
    </source>
</evidence>
<evidence type="ECO:0000313" key="1">
    <source>
        <dbReference type="EMBL" id="ETR66945.1"/>
    </source>
</evidence>
<protein>
    <submittedName>
        <fullName evidence="1">Uncharacterized protein</fullName>
    </submittedName>
</protein>
<dbReference type="EMBL" id="ATBP01001648">
    <property type="protein sequence ID" value="ETR66945.1"/>
    <property type="molecule type" value="Genomic_DNA"/>
</dbReference>
<dbReference type="Proteomes" id="UP000189670">
    <property type="component" value="Unassembled WGS sequence"/>
</dbReference>
<name>A0A1V1NWM0_9BACT</name>